<organism evidence="2 3">
    <name type="scientific">Rubroshorea leprosula</name>
    <dbReference type="NCBI Taxonomy" id="152421"/>
    <lineage>
        <taxon>Eukaryota</taxon>
        <taxon>Viridiplantae</taxon>
        <taxon>Streptophyta</taxon>
        <taxon>Embryophyta</taxon>
        <taxon>Tracheophyta</taxon>
        <taxon>Spermatophyta</taxon>
        <taxon>Magnoliopsida</taxon>
        <taxon>eudicotyledons</taxon>
        <taxon>Gunneridae</taxon>
        <taxon>Pentapetalae</taxon>
        <taxon>rosids</taxon>
        <taxon>malvids</taxon>
        <taxon>Malvales</taxon>
        <taxon>Dipterocarpaceae</taxon>
        <taxon>Rubroshorea</taxon>
    </lineage>
</organism>
<accession>A0AAV5KL80</accession>
<name>A0AAV5KL80_9ROSI</name>
<protein>
    <submittedName>
        <fullName evidence="2">Uncharacterized protein</fullName>
    </submittedName>
</protein>
<reference evidence="2 3" key="1">
    <citation type="journal article" date="2021" name="Commun. Biol.">
        <title>The genome of Shorea leprosula (Dipterocarpaceae) highlights the ecological relevance of drought in aseasonal tropical rainforests.</title>
        <authorList>
            <person name="Ng K.K.S."/>
            <person name="Kobayashi M.J."/>
            <person name="Fawcett J.A."/>
            <person name="Hatakeyama M."/>
            <person name="Paape T."/>
            <person name="Ng C.H."/>
            <person name="Ang C.C."/>
            <person name="Tnah L.H."/>
            <person name="Lee C.T."/>
            <person name="Nishiyama T."/>
            <person name="Sese J."/>
            <person name="O'Brien M.J."/>
            <person name="Copetti D."/>
            <person name="Mohd Noor M.I."/>
            <person name="Ong R.C."/>
            <person name="Putra M."/>
            <person name="Sireger I.Z."/>
            <person name="Indrioko S."/>
            <person name="Kosugi Y."/>
            <person name="Izuno A."/>
            <person name="Isagi Y."/>
            <person name="Lee S.L."/>
            <person name="Shimizu K.K."/>
        </authorList>
    </citation>
    <scope>NUCLEOTIDE SEQUENCE [LARGE SCALE GENOMIC DNA]</scope>
    <source>
        <strain evidence="2">214</strain>
    </source>
</reference>
<keyword evidence="1" id="KW-0732">Signal</keyword>
<dbReference type="AlphaFoldDB" id="A0AAV5KL80"/>
<keyword evidence="3" id="KW-1185">Reference proteome</keyword>
<dbReference type="Proteomes" id="UP001054252">
    <property type="component" value="Unassembled WGS sequence"/>
</dbReference>
<dbReference type="EMBL" id="BPVZ01000068">
    <property type="protein sequence ID" value="GKV25359.1"/>
    <property type="molecule type" value="Genomic_DNA"/>
</dbReference>
<evidence type="ECO:0000256" key="1">
    <source>
        <dbReference type="SAM" id="SignalP"/>
    </source>
</evidence>
<gene>
    <name evidence="2" type="ORF">SLEP1_g34808</name>
</gene>
<comment type="caution">
    <text evidence="2">The sequence shown here is derived from an EMBL/GenBank/DDBJ whole genome shotgun (WGS) entry which is preliminary data.</text>
</comment>
<proteinExistence type="predicted"/>
<evidence type="ECO:0000313" key="2">
    <source>
        <dbReference type="EMBL" id="GKV25359.1"/>
    </source>
</evidence>
<feature type="signal peptide" evidence="1">
    <location>
        <begin position="1"/>
        <end position="24"/>
    </location>
</feature>
<evidence type="ECO:0000313" key="3">
    <source>
        <dbReference type="Proteomes" id="UP001054252"/>
    </source>
</evidence>
<feature type="chain" id="PRO_5043719491" evidence="1">
    <location>
        <begin position="25"/>
        <end position="44"/>
    </location>
</feature>
<sequence>MGFDSANWVFSMLVLSFFPSLDMGTTEFRWLFTTRIDECVLFLC</sequence>